<name>A0A8S5SLL0_9CAUD</name>
<dbReference type="EMBL" id="BK032620">
    <property type="protein sequence ID" value="DAF51699.1"/>
    <property type="molecule type" value="Genomic_DNA"/>
</dbReference>
<protein>
    <submittedName>
        <fullName evidence="1">Uncharacterized protein</fullName>
    </submittedName>
</protein>
<accession>A0A8S5SLL0</accession>
<organism evidence="1">
    <name type="scientific">Myoviridae sp. ctgEf1</name>
    <dbReference type="NCBI Taxonomy" id="2827699"/>
    <lineage>
        <taxon>Viruses</taxon>
        <taxon>Duplodnaviria</taxon>
        <taxon>Heunggongvirae</taxon>
        <taxon>Uroviricota</taxon>
        <taxon>Caudoviricetes</taxon>
    </lineage>
</organism>
<evidence type="ECO:0000313" key="1">
    <source>
        <dbReference type="EMBL" id="DAF51699.1"/>
    </source>
</evidence>
<proteinExistence type="predicted"/>
<reference evidence="1" key="1">
    <citation type="journal article" date="2021" name="Proc. Natl. Acad. Sci. U.S.A.">
        <title>A Catalog of Tens of Thousands of Viruses from Human Metagenomes Reveals Hidden Associations with Chronic Diseases.</title>
        <authorList>
            <person name="Tisza M.J."/>
            <person name="Buck C.B."/>
        </authorList>
    </citation>
    <scope>NUCLEOTIDE SEQUENCE</scope>
    <source>
        <strain evidence="1">CtgEf1</strain>
    </source>
</reference>
<sequence length="119" mass="13239">MYYYLPDSPTFGNALQSAIRAGFSEKYAKNITVKNLEWLEDIVVEIGGKGVSKDKLVRKAKRVLDKSLDSEDEKIAQDTAKFIAKTTTEFSEKQDIVSNGETLTVATLEFVNGDNPKES</sequence>